<evidence type="ECO:0000313" key="2">
    <source>
        <dbReference type="Proteomes" id="UP000619265"/>
    </source>
</evidence>
<dbReference type="Gramene" id="Jr04_17360_p1">
    <property type="protein sequence ID" value="cds.Jr04_17360_p1"/>
    <property type="gene ID" value="Jr04_17360"/>
</dbReference>
<evidence type="ECO:0008006" key="3">
    <source>
        <dbReference type="Google" id="ProtNLM"/>
    </source>
</evidence>
<protein>
    <recommendedName>
        <fullName evidence="3">Secreted RxLR effector protein 161-like</fullName>
    </recommendedName>
</protein>
<name>A0A834CWV3_JUGRE</name>
<dbReference type="SUPFAM" id="SSF56672">
    <property type="entry name" value="DNA/RNA polymerases"/>
    <property type="match status" value="1"/>
</dbReference>
<evidence type="ECO:0000313" key="1">
    <source>
        <dbReference type="EMBL" id="KAF5473124.1"/>
    </source>
</evidence>
<reference evidence="1" key="1">
    <citation type="submission" date="2015-10" db="EMBL/GenBank/DDBJ databases">
        <authorList>
            <person name="Martinez-Garcia P.J."/>
            <person name="Crepeau M.W."/>
            <person name="Puiu D."/>
            <person name="Gonzalez-Ibeas D."/>
            <person name="Whalen J."/>
            <person name="Stevens K."/>
            <person name="Paul R."/>
            <person name="Butterfield T."/>
            <person name="Britton M."/>
            <person name="Reagan R."/>
            <person name="Chakraborty S."/>
            <person name="Walawage S.L."/>
            <person name="Vasquez-Gross H.A."/>
            <person name="Cardeno C."/>
            <person name="Famula R."/>
            <person name="Pratt K."/>
            <person name="Kuruganti S."/>
            <person name="Aradhya M.K."/>
            <person name="Leslie C.A."/>
            <person name="Dandekar A.M."/>
            <person name="Salzberg S.L."/>
            <person name="Wegrzyn J.L."/>
            <person name="Langley C.H."/>
            <person name="Neale D.B."/>
        </authorList>
    </citation>
    <scope>NUCLEOTIDE SEQUENCE</scope>
    <source>
        <tissue evidence="1">Leaves</tissue>
    </source>
</reference>
<gene>
    <name evidence="1" type="ORF">F2P56_009762</name>
</gene>
<dbReference type="EMBL" id="LIHL02000004">
    <property type="protein sequence ID" value="KAF5473124.1"/>
    <property type="molecule type" value="Genomic_DNA"/>
</dbReference>
<proteinExistence type="predicted"/>
<dbReference type="PANTHER" id="PTHR11439:SF489">
    <property type="entry name" value="RNA-DIRECTED DNA POLYMERASE"/>
    <property type="match status" value="1"/>
</dbReference>
<reference evidence="1" key="2">
    <citation type="submission" date="2020-03" db="EMBL/GenBank/DDBJ databases">
        <title>Walnut 2.0.</title>
        <authorList>
            <person name="Marrano A."/>
            <person name="Britton M."/>
            <person name="Zimin A.V."/>
            <person name="Zaini P.A."/>
            <person name="Workman R."/>
            <person name="Puiu D."/>
            <person name="Bianco L."/>
            <person name="Allen B.J."/>
            <person name="Troggio M."/>
            <person name="Leslie C.A."/>
            <person name="Timp W."/>
            <person name="Dendekar A."/>
            <person name="Salzberg S.L."/>
            <person name="Neale D.B."/>
        </authorList>
    </citation>
    <scope>NUCLEOTIDE SEQUENCE</scope>
    <source>
        <tissue evidence="1">Leaves</tissue>
    </source>
</reference>
<dbReference type="Proteomes" id="UP000619265">
    <property type="component" value="Unassembled WGS sequence"/>
</dbReference>
<dbReference type="CDD" id="cd09272">
    <property type="entry name" value="RNase_HI_RT_Ty1"/>
    <property type="match status" value="1"/>
</dbReference>
<organism evidence="1 2">
    <name type="scientific">Juglans regia</name>
    <name type="common">English walnut</name>
    <dbReference type="NCBI Taxonomy" id="51240"/>
    <lineage>
        <taxon>Eukaryota</taxon>
        <taxon>Viridiplantae</taxon>
        <taxon>Streptophyta</taxon>
        <taxon>Embryophyta</taxon>
        <taxon>Tracheophyta</taxon>
        <taxon>Spermatophyta</taxon>
        <taxon>Magnoliopsida</taxon>
        <taxon>eudicotyledons</taxon>
        <taxon>Gunneridae</taxon>
        <taxon>Pentapetalae</taxon>
        <taxon>rosids</taxon>
        <taxon>fabids</taxon>
        <taxon>Fagales</taxon>
        <taxon>Juglandaceae</taxon>
        <taxon>Juglans</taxon>
    </lineage>
</organism>
<dbReference type="AlphaFoldDB" id="A0A834CWV3"/>
<dbReference type="InterPro" id="IPR043502">
    <property type="entry name" value="DNA/RNA_pol_sf"/>
</dbReference>
<comment type="caution">
    <text evidence="1">The sequence shown here is derived from an EMBL/GenBank/DDBJ whole genome shotgun (WGS) entry which is preliminary data.</text>
</comment>
<dbReference type="PANTHER" id="PTHR11439">
    <property type="entry name" value="GAG-POL-RELATED RETROTRANSPOSON"/>
    <property type="match status" value="1"/>
</dbReference>
<sequence>MVGAKDVSTPLFTSTSIKLVGGTASFDSTEFRGVIGSLQYLSLTRPDISFVVNKLSQFMHKSTITHWTAAKMLLRYLEQTIFHDIQLKKDTHWHLMAYSNADWAVNVDDRSSTSAYISFFGTNPISWSSKKQMVVALSSTKAECRSLANTTSETMWLLGLLNELGFSLKDPPSMLCDNLGATHLSFNPVYHSRIKHIQIDLHFVRDLV</sequence>
<accession>A0A834CWV3</accession>